<dbReference type="InterPro" id="IPR003660">
    <property type="entry name" value="HAMP_dom"/>
</dbReference>
<dbReference type="EMBL" id="SJZI01000042">
    <property type="protein sequence ID" value="TCJ14527.1"/>
    <property type="molecule type" value="Genomic_DNA"/>
</dbReference>
<keyword evidence="7" id="KW-0812">Transmembrane</keyword>
<dbReference type="SUPFAM" id="SSF47384">
    <property type="entry name" value="Homodimeric domain of signal transducing histidine kinase"/>
    <property type="match status" value="1"/>
</dbReference>
<dbReference type="PROSITE" id="PS50885">
    <property type="entry name" value="HAMP"/>
    <property type="match status" value="1"/>
</dbReference>
<dbReference type="Proteomes" id="UP000295334">
    <property type="component" value="Unassembled WGS sequence"/>
</dbReference>
<sequence>MKIAQLIFFGFLFILLLFSLTTWMNYRQTERVKENTEFFQRSTTMVRQSNRFSRNILNIISSMRAYFLTGERSFIETFDTTAQENNAIIRELTSIADKTQLPALNRIDALNRRWSAEFGNILHTARQNAATGGDKALLVLYRSQFPAVVKGNVAEDLQDDIRNFINNEYRRREESRLQLAASIASTRRLSFTLTLVSIVIGLLIAGSVTRIIATRLQRMVRMADTIAAGNYKAQVEPGRDELGHLAVSLNHMARTLDTNISELKRKNAELDQFAHIVSHDLKSPLRGIGNVVSWIEEDHESELSPKVKEYLNLIKGRLERGESLIGGILSYARVGREEEAPEAVHVGELLHEIIGNQDLRSGAHVELSPALPLLYTERLPLFQVFSNLVGNAIKYNDKIQPRILVYHNEYAEHYEFFVQDNGPGIAPAYHRKVFGIFQTLGERKGVESTGVGLAIVKKILEARGEQIRLDSETGQGSVFSFTWKKKTHGKSN</sequence>
<reference evidence="10 11" key="1">
    <citation type="submission" date="2019-03" db="EMBL/GenBank/DDBJ databases">
        <authorList>
            <person name="Kim M.K.M."/>
        </authorList>
    </citation>
    <scope>NUCLEOTIDE SEQUENCE [LARGE SCALE GENOMIC DNA]</scope>
    <source>
        <strain evidence="10 11">17J68-12</strain>
    </source>
</reference>
<dbReference type="Gene3D" id="3.30.565.10">
    <property type="entry name" value="Histidine kinase-like ATPase, C-terminal domain"/>
    <property type="match status" value="1"/>
</dbReference>
<dbReference type="InterPro" id="IPR003594">
    <property type="entry name" value="HATPase_dom"/>
</dbReference>
<feature type="transmembrane region" description="Helical" evidence="7">
    <location>
        <begin position="191"/>
        <end position="213"/>
    </location>
</feature>
<evidence type="ECO:0000256" key="6">
    <source>
        <dbReference type="ARBA" id="ARBA00022777"/>
    </source>
</evidence>
<evidence type="ECO:0000256" key="1">
    <source>
        <dbReference type="ARBA" id="ARBA00000085"/>
    </source>
</evidence>
<dbReference type="EC" id="2.7.13.3" evidence="3"/>
<dbReference type="PROSITE" id="PS50109">
    <property type="entry name" value="HIS_KIN"/>
    <property type="match status" value="1"/>
</dbReference>
<keyword evidence="5" id="KW-0808">Transferase</keyword>
<dbReference type="GO" id="GO:0000156">
    <property type="term" value="F:phosphorelay response regulator activity"/>
    <property type="evidence" value="ECO:0007669"/>
    <property type="project" value="TreeGrafter"/>
</dbReference>
<dbReference type="Pfam" id="PF00512">
    <property type="entry name" value="HisKA"/>
    <property type="match status" value="1"/>
</dbReference>
<dbReference type="GO" id="GO:0000155">
    <property type="term" value="F:phosphorelay sensor kinase activity"/>
    <property type="evidence" value="ECO:0007669"/>
    <property type="project" value="InterPro"/>
</dbReference>
<accession>A0A4R1BC27</accession>
<dbReference type="Gene3D" id="1.10.287.130">
    <property type="match status" value="1"/>
</dbReference>
<organism evidence="10 11">
    <name type="scientific">Flaviaesturariibacter flavus</name>
    <dbReference type="NCBI Taxonomy" id="2502780"/>
    <lineage>
        <taxon>Bacteria</taxon>
        <taxon>Pseudomonadati</taxon>
        <taxon>Bacteroidota</taxon>
        <taxon>Chitinophagia</taxon>
        <taxon>Chitinophagales</taxon>
        <taxon>Chitinophagaceae</taxon>
        <taxon>Flaviaestuariibacter</taxon>
    </lineage>
</organism>
<dbReference type="SUPFAM" id="SSF55874">
    <property type="entry name" value="ATPase domain of HSP90 chaperone/DNA topoisomerase II/histidine kinase"/>
    <property type="match status" value="1"/>
</dbReference>
<dbReference type="SUPFAM" id="SSF158472">
    <property type="entry name" value="HAMP domain-like"/>
    <property type="match status" value="1"/>
</dbReference>
<dbReference type="InterPro" id="IPR050351">
    <property type="entry name" value="BphY/WalK/GraS-like"/>
</dbReference>
<dbReference type="PANTHER" id="PTHR42878">
    <property type="entry name" value="TWO-COMPONENT HISTIDINE KINASE"/>
    <property type="match status" value="1"/>
</dbReference>
<keyword evidence="7" id="KW-1133">Transmembrane helix</keyword>
<evidence type="ECO:0000256" key="7">
    <source>
        <dbReference type="SAM" id="Phobius"/>
    </source>
</evidence>
<evidence type="ECO:0000256" key="5">
    <source>
        <dbReference type="ARBA" id="ARBA00022679"/>
    </source>
</evidence>
<dbReference type="Pfam" id="PF02518">
    <property type="entry name" value="HATPase_c"/>
    <property type="match status" value="1"/>
</dbReference>
<dbReference type="Pfam" id="PF00672">
    <property type="entry name" value="HAMP"/>
    <property type="match status" value="1"/>
</dbReference>
<proteinExistence type="predicted"/>
<dbReference type="PANTHER" id="PTHR42878:SF15">
    <property type="entry name" value="BACTERIOPHYTOCHROME"/>
    <property type="match status" value="1"/>
</dbReference>
<comment type="subcellular location">
    <subcellularLocation>
        <location evidence="2">Membrane</location>
    </subcellularLocation>
</comment>
<dbReference type="Pfam" id="PF05227">
    <property type="entry name" value="CHASE3"/>
    <property type="match status" value="1"/>
</dbReference>
<evidence type="ECO:0000259" key="9">
    <source>
        <dbReference type="PROSITE" id="PS50885"/>
    </source>
</evidence>
<dbReference type="InterPro" id="IPR005467">
    <property type="entry name" value="His_kinase_dom"/>
</dbReference>
<dbReference type="InterPro" id="IPR036097">
    <property type="entry name" value="HisK_dim/P_sf"/>
</dbReference>
<evidence type="ECO:0000313" key="10">
    <source>
        <dbReference type="EMBL" id="TCJ14527.1"/>
    </source>
</evidence>
<protein>
    <recommendedName>
        <fullName evidence="3">histidine kinase</fullName>
        <ecNumber evidence="3">2.7.13.3</ecNumber>
    </recommendedName>
</protein>
<dbReference type="GO" id="GO:0030295">
    <property type="term" value="F:protein kinase activator activity"/>
    <property type="evidence" value="ECO:0007669"/>
    <property type="project" value="TreeGrafter"/>
</dbReference>
<dbReference type="InterPro" id="IPR007891">
    <property type="entry name" value="CHASE3"/>
</dbReference>
<dbReference type="InterPro" id="IPR004358">
    <property type="entry name" value="Sig_transdc_His_kin-like_C"/>
</dbReference>
<comment type="catalytic activity">
    <reaction evidence="1">
        <text>ATP + protein L-histidine = ADP + protein N-phospho-L-histidine.</text>
        <dbReference type="EC" id="2.7.13.3"/>
    </reaction>
</comment>
<keyword evidence="11" id="KW-1185">Reference proteome</keyword>
<dbReference type="RefSeq" id="WP_131449517.1">
    <property type="nucleotide sequence ID" value="NZ_SJZI01000042.1"/>
</dbReference>
<feature type="domain" description="Histidine kinase" evidence="8">
    <location>
        <begin position="276"/>
        <end position="487"/>
    </location>
</feature>
<dbReference type="GO" id="GO:0007234">
    <property type="term" value="P:osmosensory signaling via phosphorelay pathway"/>
    <property type="evidence" value="ECO:0007669"/>
    <property type="project" value="TreeGrafter"/>
</dbReference>
<keyword evidence="6" id="KW-0418">Kinase</keyword>
<evidence type="ECO:0000256" key="2">
    <source>
        <dbReference type="ARBA" id="ARBA00004370"/>
    </source>
</evidence>
<dbReference type="SMART" id="SM00304">
    <property type="entry name" value="HAMP"/>
    <property type="match status" value="1"/>
</dbReference>
<name>A0A4R1BC27_9BACT</name>
<feature type="domain" description="HAMP" evidence="9">
    <location>
        <begin position="210"/>
        <end position="261"/>
    </location>
</feature>
<dbReference type="OrthoDB" id="9766459at2"/>
<dbReference type="CDD" id="cd00082">
    <property type="entry name" value="HisKA"/>
    <property type="match status" value="1"/>
</dbReference>
<dbReference type="PRINTS" id="PR00344">
    <property type="entry name" value="BCTRLSENSOR"/>
</dbReference>
<dbReference type="SMART" id="SM00387">
    <property type="entry name" value="HATPase_c"/>
    <property type="match status" value="1"/>
</dbReference>
<evidence type="ECO:0000313" key="11">
    <source>
        <dbReference type="Proteomes" id="UP000295334"/>
    </source>
</evidence>
<keyword evidence="7" id="KW-0472">Membrane</keyword>
<dbReference type="CDD" id="cd06225">
    <property type="entry name" value="HAMP"/>
    <property type="match status" value="1"/>
</dbReference>
<keyword evidence="4" id="KW-0597">Phosphoprotein</keyword>
<dbReference type="Gene3D" id="6.10.340.10">
    <property type="match status" value="1"/>
</dbReference>
<gene>
    <name evidence="10" type="ORF">EPD60_11115</name>
</gene>
<comment type="caution">
    <text evidence="10">The sequence shown here is derived from an EMBL/GenBank/DDBJ whole genome shotgun (WGS) entry which is preliminary data.</text>
</comment>
<dbReference type="InterPro" id="IPR036890">
    <property type="entry name" value="HATPase_C_sf"/>
</dbReference>
<dbReference type="AlphaFoldDB" id="A0A4R1BC27"/>
<evidence type="ECO:0000256" key="4">
    <source>
        <dbReference type="ARBA" id="ARBA00022553"/>
    </source>
</evidence>
<dbReference type="InterPro" id="IPR003661">
    <property type="entry name" value="HisK_dim/P_dom"/>
</dbReference>
<evidence type="ECO:0000256" key="3">
    <source>
        <dbReference type="ARBA" id="ARBA00012438"/>
    </source>
</evidence>
<dbReference type="GO" id="GO:0016020">
    <property type="term" value="C:membrane"/>
    <property type="evidence" value="ECO:0007669"/>
    <property type="project" value="UniProtKB-SubCell"/>
</dbReference>
<feature type="transmembrane region" description="Helical" evidence="7">
    <location>
        <begin position="6"/>
        <end position="26"/>
    </location>
</feature>
<dbReference type="SMART" id="SM00388">
    <property type="entry name" value="HisKA"/>
    <property type="match status" value="1"/>
</dbReference>
<evidence type="ECO:0000259" key="8">
    <source>
        <dbReference type="PROSITE" id="PS50109"/>
    </source>
</evidence>